<comment type="subcellular location">
    <subcellularLocation>
        <location evidence="1">Cell membrane</location>
        <topology evidence="1">Multi-pass membrane protein</topology>
    </subcellularLocation>
    <subcellularLocation>
        <location evidence="7">Membrane</location>
        <topology evidence="7">Multi-pass membrane protein</topology>
    </subcellularLocation>
</comment>
<evidence type="ECO:0000256" key="1">
    <source>
        <dbReference type="ARBA" id="ARBA00004651"/>
    </source>
</evidence>
<dbReference type="PANTHER" id="PTHR42703">
    <property type="entry name" value="NADH DEHYDROGENASE"/>
    <property type="match status" value="1"/>
</dbReference>
<feature type="transmembrane region" description="Helical" evidence="8">
    <location>
        <begin position="804"/>
        <end position="824"/>
    </location>
</feature>
<feature type="transmembrane region" description="Helical" evidence="8">
    <location>
        <begin position="111"/>
        <end position="127"/>
    </location>
</feature>
<feature type="transmembrane region" description="Helical" evidence="8">
    <location>
        <begin position="574"/>
        <end position="596"/>
    </location>
</feature>
<comment type="caution">
    <text evidence="10">The sequence shown here is derived from an EMBL/GenBank/DDBJ whole genome shotgun (WGS) entry which is preliminary data.</text>
</comment>
<sequence>MTSTDWLLPLLVALPLILAIIAFLGLLPARHQVVIALGGLVSGLGGLGLVGLGFGGIIAEATLWLGGWAPPVGIAWRLDAPAVLLITMVGLLIGPASLALLAESDGHYDRYLWSLWWMLWAALNALLLSRDLFNLYVTLELMSLAAVGLVSRSREDPYHVAALRYLMSSLLGSLLYLLGVALLYGQFGRLDLVQLAAVIEDGPAARLAALVMTLGLLIKAAMVPLHAWLPAAHSRARAPVSAMLSGAVVAAAVMVLWRLWLGPFAELGSLMRQALAILGALAMVWGGLQALLQNRIKLVIAWSTLSQGGYALLLPAVADSEAWQGIGARGALLLLLAHGLAKGALFLAAGRLHHRFGHDRLSGLAGSAHRQPLLWAVIALGGLSLMGLPPSGGFMGKWWLLRAALEANQPLLAAAMLLGTLLTAAWLWRLMSIALIPAAAPTHTPTAIQDDRREATPALMLVMLAWLIGLVALSTDPGLTLTLPRIDTDRLAWLLPALLLWPLALTAARSGTLAGETTGSPRGMTALLMLTAAAHLVTLTSADLFTFYVGTAWLGLAGWGLVRLDERPAARRAAAGYLAIMMVAEVSLLLGLTLVWQASSSLAFQDLSAAELPASALAALGLGFAIKAGAIGVHGWLPLAHPVAPPIASAVLSGLMIKVGVLGGLLLMPGAEPGSRLGLVLVAGGLAGALYGALRGIAQSAPKPLLAWSSVSQMGLATALLGLHQLGSPAALPALLALVAAHAMAKAALFLGAGMAERMTARRGLLLGALGLPALTLAGIPPGAGFAIKAGLDTSLNEATLATWPLTLSGVLTSLLMLRLFWLLHHTGAASRGGTAPGWLLAALWSLGALAALLPWAFVDAPGGLLASPGEWLKGLMPALVAMALGAALLAAIPLHRWLAKRGWRRRIRARARRLAVRREARRWRWRLRRADAWLMPWPAFGVCLGLTAFLLGLAGLV</sequence>
<feature type="transmembrane region" description="Helical" evidence="8">
    <location>
        <begin position="765"/>
        <end position="784"/>
    </location>
</feature>
<feature type="domain" description="NADH:quinone oxidoreductase/Mrp antiporter transmembrane" evidence="9">
    <location>
        <begin position="541"/>
        <end position="805"/>
    </location>
</feature>
<dbReference type="RefSeq" id="WP_379759902.1">
    <property type="nucleotide sequence ID" value="NZ_JBHRSQ010000016.1"/>
</dbReference>
<evidence type="ECO:0000256" key="4">
    <source>
        <dbReference type="ARBA" id="ARBA00022692"/>
    </source>
</evidence>
<evidence type="ECO:0000259" key="9">
    <source>
        <dbReference type="Pfam" id="PF00361"/>
    </source>
</evidence>
<feature type="transmembrane region" description="Helical" evidence="8">
    <location>
        <begin position="78"/>
        <end position="102"/>
    </location>
</feature>
<evidence type="ECO:0000256" key="8">
    <source>
        <dbReference type="SAM" id="Phobius"/>
    </source>
</evidence>
<evidence type="ECO:0000256" key="5">
    <source>
        <dbReference type="ARBA" id="ARBA00022989"/>
    </source>
</evidence>
<feature type="transmembrane region" description="Helical" evidence="8">
    <location>
        <begin position="273"/>
        <end position="292"/>
    </location>
</feature>
<evidence type="ECO:0000256" key="6">
    <source>
        <dbReference type="ARBA" id="ARBA00023136"/>
    </source>
</evidence>
<keyword evidence="3" id="KW-1003">Cell membrane</keyword>
<feature type="transmembrane region" description="Helical" evidence="8">
    <location>
        <begin position="491"/>
        <end position="508"/>
    </location>
</feature>
<proteinExistence type="inferred from homology"/>
<feature type="transmembrane region" description="Helical" evidence="8">
    <location>
        <begin position="836"/>
        <end position="859"/>
    </location>
</feature>
<keyword evidence="11" id="KW-1185">Reference proteome</keyword>
<reference evidence="11" key="1">
    <citation type="journal article" date="2019" name="Int. J. Syst. Evol. Microbiol.">
        <title>The Global Catalogue of Microorganisms (GCM) 10K type strain sequencing project: providing services to taxonomists for standard genome sequencing and annotation.</title>
        <authorList>
            <consortium name="The Broad Institute Genomics Platform"/>
            <consortium name="The Broad Institute Genome Sequencing Center for Infectious Disease"/>
            <person name="Wu L."/>
            <person name="Ma J."/>
        </authorList>
    </citation>
    <scope>NUCLEOTIDE SEQUENCE [LARGE SCALE GENOMIC DNA]</scope>
    <source>
        <strain evidence="11">KCTC 52660</strain>
    </source>
</reference>
<feature type="transmembrane region" description="Helical" evidence="8">
    <location>
        <begin position="133"/>
        <end position="151"/>
    </location>
</feature>
<organism evidence="10 11">
    <name type="scientific">Halomonas tibetensis</name>
    <dbReference type="NCBI Taxonomy" id="2259590"/>
    <lineage>
        <taxon>Bacteria</taxon>
        <taxon>Pseudomonadati</taxon>
        <taxon>Pseudomonadota</taxon>
        <taxon>Gammaproteobacteria</taxon>
        <taxon>Oceanospirillales</taxon>
        <taxon>Halomonadaceae</taxon>
        <taxon>Halomonas</taxon>
    </lineage>
</organism>
<feature type="transmembrane region" description="Helical" evidence="8">
    <location>
        <begin position="163"/>
        <end position="187"/>
    </location>
</feature>
<dbReference type="PRINTS" id="PR01437">
    <property type="entry name" value="NUOXDRDTASE4"/>
</dbReference>
<feature type="transmembrane region" description="Helical" evidence="8">
    <location>
        <begin position="299"/>
        <end position="318"/>
    </location>
</feature>
<name>A0ABV7B9D3_9GAMM</name>
<feature type="transmembrane region" description="Helical" evidence="8">
    <location>
        <begin position="616"/>
        <end position="637"/>
    </location>
</feature>
<feature type="transmembrane region" description="Helical" evidence="8">
    <location>
        <begin position="241"/>
        <end position="261"/>
    </location>
</feature>
<protein>
    <submittedName>
        <fullName evidence="10">Proton-conducting transporter membrane subunit</fullName>
    </submittedName>
</protein>
<feature type="transmembrane region" description="Helical" evidence="8">
    <location>
        <begin position="207"/>
        <end position="229"/>
    </location>
</feature>
<dbReference type="InterPro" id="IPR003918">
    <property type="entry name" value="NADH_UbQ_OxRdtase"/>
</dbReference>
<dbReference type="Proteomes" id="UP001595386">
    <property type="component" value="Unassembled WGS sequence"/>
</dbReference>
<feature type="transmembrane region" description="Helical" evidence="8">
    <location>
        <begin position="649"/>
        <end position="668"/>
    </location>
</feature>
<feature type="transmembrane region" description="Helical" evidence="8">
    <location>
        <begin position="879"/>
        <end position="899"/>
    </location>
</feature>
<feature type="transmembrane region" description="Helical" evidence="8">
    <location>
        <begin position="730"/>
        <end position="753"/>
    </location>
</feature>
<feature type="transmembrane region" description="Helical" evidence="8">
    <location>
        <begin position="674"/>
        <end position="693"/>
    </location>
</feature>
<feature type="domain" description="NADH:quinone oxidoreductase/Mrp antiporter transmembrane" evidence="9">
    <location>
        <begin position="129"/>
        <end position="423"/>
    </location>
</feature>
<comment type="similarity">
    <text evidence="2">Belongs to the CPA3 antiporters (TC 2.A.63) subunit D family.</text>
</comment>
<feature type="transmembrane region" description="Helical" evidence="8">
    <location>
        <begin position="34"/>
        <end position="58"/>
    </location>
</feature>
<feature type="transmembrane region" description="Helical" evidence="8">
    <location>
        <begin position="933"/>
        <end position="957"/>
    </location>
</feature>
<evidence type="ECO:0000313" key="10">
    <source>
        <dbReference type="EMBL" id="MFC2992844.1"/>
    </source>
</evidence>
<evidence type="ECO:0000256" key="7">
    <source>
        <dbReference type="RuleBase" id="RU000320"/>
    </source>
</evidence>
<feature type="transmembrane region" description="Helical" evidence="8">
    <location>
        <begin position="705"/>
        <end position="724"/>
    </location>
</feature>
<dbReference type="PANTHER" id="PTHR42703:SF1">
    <property type="entry name" value="NA(+)_H(+) ANTIPORTER SUBUNIT D1"/>
    <property type="match status" value="1"/>
</dbReference>
<evidence type="ECO:0000313" key="11">
    <source>
        <dbReference type="Proteomes" id="UP001595386"/>
    </source>
</evidence>
<feature type="transmembrane region" description="Helical" evidence="8">
    <location>
        <begin position="6"/>
        <end position="27"/>
    </location>
</feature>
<feature type="transmembrane region" description="Helical" evidence="8">
    <location>
        <begin position="373"/>
        <end position="391"/>
    </location>
</feature>
<feature type="transmembrane region" description="Helical" evidence="8">
    <location>
        <begin position="458"/>
        <end position="479"/>
    </location>
</feature>
<feature type="transmembrane region" description="Helical" evidence="8">
    <location>
        <begin position="545"/>
        <end position="562"/>
    </location>
</feature>
<feature type="transmembrane region" description="Helical" evidence="8">
    <location>
        <begin position="520"/>
        <end position="539"/>
    </location>
</feature>
<dbReference type="InterPro" id="IPR050586">
    <property type="entry name" value="CPA3_Na-H_Antiporter_D"/>
</dbReference>
<dbReference type="InterPro" id="IPR001750">
    <property type="entry name" value="ND/Mrp_TM"/>
</dbReference>
<evidence type="ECO:0000256" key="2">
    <source>
        <dbReference type="ARBA" id="ARBA00005346"/>
    </source>
</evidence>
<dbReference type="EMBL" id="JBHRSQ010000016">
    <property type="protein sequence ID" value="MFC2992844.1"/>
    <property type="molecule type" value="Genomic_DNA"/>
</dbReference>
<feature type="transmembrane region" description="Helical" evidence="8">
    <location>
        <begin position="330"/>
        <end position="352"/>
    </location>
</feature>
<accession>A0ABV7B9D3</accession>
<gene>
    <name evidence="10" type="ORF">ACFODV_12450</name>
</gene>
<keyword evidence="5 8" id="KW-1133">Transmembrane helix</keyword>
<dbReference type="Pfam" id="PF00361">
    <property type="entry name" value="Proton_antipo_M"/>
    <property type="match status" value="2"/>
</dbReference>
<keyword evidence="4 7" id="KW-0812">Transmembrane</keyword>
<evidence type="ECO:0000256" key="3">
    <source>
        <dbReference type="ARBA" id="ARBA00022475"/>
    </source>
</evidence>
<feature type="transmembrane region" description="Helical" evidence="8">
    <location>
        <begin position="411"/>
        <end position="428"/>
    </location>
</feature>
<keyword evidence="6 8" id="KW-0472">Membrane</keyword>